<dbReference type="AlphaFoldDB" id="A0AAF3J3U9"/>
<protein>
    <submittedName>
        <fullName evidence="3">Uncharacterized protein</fullName>
    </submittedName>
</protein>
<evidence type="ECO:0000256" key="1">
    <source>
        <dbReference type="SAM" id="Phobius"/>
    </source>
</evidence>
<dbReference type="WBParaSite" id="MBELARI_LOCUS14512">
    <property type="protein sequence ID" value="MBELARI_LOCUS14512"/>
    <property type="gene ID" value="MBELARI_LOCUS14512"/>
</dbReference>
<reference evidence="3" key="1">
    <citation type="submission" date="2024-02" db="UniProtKB">
        <authorList>
            <consortium name="WormBaseParasite"/>
        </authorList>
    </citation>
    <scope>IDENTIFICATION</scope>
</reference>
<keyword evidence="2" id="KW-1185">Reference proteome</keyword>
<accession>A0AAF3J3U9</accession>
<feature type="transmembrane region" description="Helical" evidence="1">
    <location>
        <begin position="7"/>
        <end position="27"/>
    </location>
</feature>
<keyword evidence="1" id="KW-1133">Transmembrane helix</keyword>
<feature type="transmembrane region" description="Helical" evidence="1">
    <location>
        <begin position="33"/>
        <end position="54"/>
    </location>
</feature>
<dbReference type="Proteomes" id="UP000887575">
    <property type="component" value="Unassembled WGS sequence"/>
</dbReference>
<keyword evidence="1" id="KW-0472">Membrane</keyword>
<evidence type="ECO:0000313" key="2">
    <source>
        <dbReference type="Proteomes" id="UP000887575"/>
    </source>
</evidence>
<evidence type="ECO:0000313" key="3">
    <source>
        <dbReference type="WBParaSite" id="MBELARI_LOCUS14512"/>
    </source>
</evidence>
<keyword evidence="1" id="KW-0812">Transmembrane</keyword>
<sequence length="83" mass="9554">MATLARIFYVSMVYMHTVYMHTMWWPLATIGSFIHFFIFLSWSYATLNISILAAQVGGGYVPRNWKIDPEVKATFQNVCNGVE</sequence>
<name>A0AAF3J3U9_9BILA</name>
<proteinExistence type="predicted"/>
<organism evidence="2 3">
    <name type="scientific">Mesorhabditis belari</name>
    <dbReference type="NCBI Taxonomy" id="2138241"/>
    <lineage>
        <taxon>Eukaryota</taxon>
        <taxon>Metazoa</taxon>
        <taxon>Ecdysozoa</taxon>
        <taxon>Nematoda</taxon>
        <taxon>Chromadorea</taxon>
        <taxon>Rhabditida</taxon>
        <taxon>Rhabditina</taxon>
        <taxon>Rhabditomorpha</taxon>
        <taxon>Rhabditoidea</taxon>
        <taxon>Rhabditidae</taxon>
        <taxon>Mesorhabditinae</taxon>
        <taxon>Mesorhabditis</taxon>
    </lineage>
</organism>